<keyword evidence="3" id="KW-0812">Transmembrane</keyword>
<dbReference type="GO" id="GO:0004519">
    <property type="term" value="F:endonuclease activity"/>
    <property type="evidence" value="ECO:0007669"/>
    <property type="project" value="UniProtKB-KW"/>
</dbReference>
<keyword evidence="7" id="KW-0255">Endonuclease</keyword>
<evidence type="ECO:0000256" key="3">
    <source>
        <dbReference type="SAM" id="Phobius"/>
    </source>
</evidence>
<dbReference type="GO" id="GO:0046872">
    <property type="term" value="F:metal ion binding"/>
    <property type="evidence" value="ECO:0007669"/>
    <property type="project" value="UniProtKB-KW"/>
</dbReference>
<feature type="transmembrane region" description="Helical" evidence="3">
    <location>
        <begin position="6"/>
        <end position="26"/>
    </location>
</feature>
<keyword evidence="7" id="KW-0378">Hydrolase</keyword>
<comment type="caution">
    <text evidence="7">The sequence shown here is derived from an EMBL/GenBank/DDBJ whole genome shotgun (WGS) entry which is preliminary data.</text>
</comment>
<evidence type="ECO:0000313" key="6">
    <source>
        <dbReference type="EMBL" id="TQM06054.1"/>
    </source>
</evidence>
<dbReference type="Proteomes" id="UP000315677">
    <property type="component" value="Unassembled WGS sequence"/>
</dbReference>
<evidence type="ECO:0000313" key="8">
    <source>
        <dbReference type="Proteomes" id="UP000315677"/>
    </source>
</evidence>
<name>A0A543DQR2_9PSEU</name>
<keyword evidence="3" id="KW-1133">Transmembrane helix</keyword>
<proteinExistence type="predicted"/>
<protein>
    <submittedName>
        <fullName evidence="7">DDE superfamily endonuclease</fullName>
    </submittedName>
</protein>
<keyword evidence="8" id="KW-1185">Reference proteome</keyword>
<organism evidence="7 8">
    <name type="scientific">Pseudonocardia kunmingensis</name>
    <dbReference type="NCBI Taxonomy" id="630975"/>
    <lineage>
        <taxon>Bacteria</taxon>
        <taxon>Bacillati</taxon>
        <taxon>Actinomycetota</taxon>
        <taxon>Actinomycetes</taxon>
        <taxon>Pseudonocardiales</taxon>
        <taxon>Pseudonocardiaceae</taxon>
        <taxon>Pseudonocardia</taxon>
    </lineage>
</organism>
<dbReference type="InterPro" id="IPR027806">
    <property type="entry name" value="HARBI1_dom"/>
</dbReference>
<evidence type="ECO:0000313" key="5">
    <source>
        <dbReference type="EMBL" id="TQM01834.1"/>
    </source>
</evidence>
<evidence type="ECO:0000256" key="1">
    <source>
        <dbReference type="ARBA" id="ARBA00001968"/>
    </source>
</evidence>
<dbReference type="Pfam" id="PF13359">
    <property type="entry name" value="DDE_Tnp_4"/>
    <property type="match status" value="1"/>
</dbReference>
<feature type="domain" description="DDE Tnp4" evidence="4">
    <location>
        <begin position="109"/>
        <end position="267"/>
    </location>
</feature>
<gene>
    <name evidence="7" type="ORF">FB558_4204</name>
    <name evidence="6" type="ORF">FB558_6288</name>
    <name evidence="5" type="ORF">FB558_8352</name>
</gene>
<sequence>MPDPVTYTAVLPIGESTVAFVSGLLSGERTRRGTRRGRRALGCYRQAILVLRWFLDGTRVAQLAADNQVSGSTAYRYLHEAIDVLAAAAPSLHGALLAAHAAGYHHVHLDGTLIRTDRSKALGPTPGVDLWWSGKHQHHGGNVQVVTAPDGWPVWTSPVRPGREHDTTCARAHPDLLPTLDAWTDTGHAALADLGYEGENQRLTCPFKAVRGQKLSVEQRTVNTLHSATRALAERGNSLLKTTFKALRRVSLCPWRIGAITAAALVLLHHEHGRTT</sequence>
<keyword evidence="7" id="KW-0540">Nuclease</keyword>
<comment type="cofactor">
    <cofactor evidence="1">
        <name>a divalent metal cation</name>
        <dbReference type="ChEBI" id="CHEBI:60240"/>
    </cofactor>
</comment>
<evidence type="ECO:0000313" key="7">
    <source>
        <dbReference type="EMBL" id="TQM11639.1"/>
    </source>
</evidence>
<dbReference type="EMBL" id="VFPA01000002">
    <property type="protein sequence ID" value="TQM11639.1"/>
    <property type="molecule type" value="Genomic_DNA"/>
</dbReference>
<dbReference type="AlphaFoldDB" id="A0A543DQR2"/>
<reference evidence="7 8" key="1">
    <citation type="submission" date="2019-06" db="EMBL/GenBank/DDBJ databases">
        <title>Sequencing the genomes of 1000 actinobacteria strains.</title>
        <authorList>
            <person name="Klenk H.-P."/>
        </authorList>
    </citation>
    <scope>NUCLEOTIDE SEQUENCE [LARGE SCALE GENOMIC DNA]</scope>
    <source>
        <strain evidence="7 8">DSM 45301</strain>
    </source>
</reference>
<evidence type="ECO:0000259" key="4">
    <source>
        <dbReference type="Pfam" id="PF13359"/>
    </source>
</evidence>
<dbReference type="OrthoDB" id="3568759at2"/>
<keyword evidence="3" id="KW-0472">Membrane</keyword>
<keyword evidence="2" id="KW-0479">Metal-binding</keyword>
<accession>A0A543DQR2</accession>
<dbReference type="EMBL" id="VFPA01000008">
    <property type="protein sequence ID" value="TQM01834.1"/>
    <property type="molecule type" value="Genomic_DNA"/>
</dbReference>
<dbReference type="EMBL" id="VFPA01000004">
    <property type="protein sequence ID" value="TQM06054.1"/>
    <property type="molecule type" value="Genomic_DNA"/>
</dbReference>
<evidence type="ECO:0000256" key="2">
    <source>
        <dbReference type="ARBA" id="ARBA00022723"/>
    </source>
</evidence>